<dbReference type="AlphaFoldDB" id="A0A3M7LVT1"/>
<keyword evidence="1" id="KW-0853">WD repeat</keyword>
<gene>
    <name evidence="3" type="ORF">GMOD_00005469</name>
</gene>
<accession>A0A3M7LVT1</accession>
<dbReference type="EMBL" id="KE747806">
    <property type="protein sequence ID" value="RMZ66334.1"/>
    <property type="molecule type" value="Genomic_DNA"/>
</dbReference>
<dbReference type="InterPro" id="IPR001680">
    <property type="entry name" value="WD40_rpt"/>
</dbReference>
<dbReference type="Gene3D" id="2.130.10.10">
    <property type="entry name" value="YVTN repeat-like/Quinoprotein amine dehydrogenase"/>
    <property type="match status" value="1"/>
</dbReference>
<evidence type="ECO:0000256" key="1">
    <source>
        <dbReference type="PROSITE-ProRule" id="PRU00221"/>
    </source>
</evidence>
<protein>
    <submittedName>
        <fullName evidence="3">Vegetative incompatibility HET-E-1</fullName>
    </submittedName>
</protein>
<feature type="region of interest" description="Disordered" evidence="2">
    <location>
        <begin position="120"/>
        <end position="142"/>
    </location>
</feature>
<feature type="repeat" description="WD" evidence="1">
    <location>
        <begin position="1"/>
        <end position="22"/>
    </location>
</feature>
<evidence type="ECO:0000313" key="4">
    <source>
        <dbReference type="Proteomes" id="UP000265663"/>
    </source>
</evidence>
<organism evidence="3 4">
    <name type="scientific">Pyrenophora seminiperda CCB06</name>
    <dbReference type="NCBI Taxonomy" id="1302712"/>
    <lineage>
        <taxon>Eukaryota</taxon>
        <taxon>Fungi</taxon>
        <taxon>Dikarya</taxon>
        <taxon>Ascomycota</taxon>
        <taxon>Pezizomycotina</taxon>
        <taxon>Dothideomycetes</taxon>
        <taxon>Pleosporomycetidae</taxon>
        <taxon>Pleosporales</taxon>
        <taxon>Pleosporineae</taxon>
        <taxon>Pleosporaceae</taxon>
        <taxon>Pyrenophora</taxon>
    </lineage>
</organism>
<proteinExistence type="predicted"/>
<dbReference type="InterPro" id="IPR015943">
    <property type="entry name" value="WD40/YVTN_repeat-like_dom_sf"/>
</dbReference>
<reference evidence="3 4" key="1">
    <citation type="journal article" date="2014" name="PLoS ONE">
        <title>De novo Genome Assembly of the Fungal Plant Pathogen Pyrenophora semeniperda.</title>
        <authorList>
            <person name="Soliai M.M."/>
            <person name="Meyer S.E."/>
            <person name="Udall J.A."/>
            <person name="Elzinga D.E."/>
            <person name="Hermansen R.A."/>
            <person name="Bodily P.M."/>
            <person name="Hart A.A."/>
            <person name="Coleman C.E."/>
        </authorList>
    </citation>
    <scope>NUCLEOTIDE SEQUENCE [LARGE SCALE GENOMIC DNA]</scope>
    <source>
        <strain evidence="3 4">CCB06</strain>
        <tissue evidence="3">Mycelium</tissue>
    </source>
</reference>
<name>A0A3M7LVT1_9PLEO</name>
<dbReference type="Proteomes" id="UP000265663">
    <property type="component" value="Unassembled WGS sequence"/>
</dbReference>
<evidence type="ECO:0000256" key="2">
    <source>
        <dbReference type="SAM" id="MobiDB-lite"/>
    </source>
</evidence>
<evidence type="ECO:0000313" key="3">
    <source>
        <dbReference type="EMBL" id="RMZ66334.1"/>
    </source>
</evidence>
<dbReference type="PROSITE" id="PS50082">
    <property type="entry name" value="WD_REPEATS_2"/>
    <property type="match status" value="1"/>
</dbReference>
<keyword evidence="4" id="KW-1185">Reference proteome</keyword>
<sequence length="142" mass="15455">MGWSHDNTIKIWDASSGACLQTLEGCTVEQESPKPIKHLDPASRTIAGAQAFRACLDNLGKQVSEAVAAIVEAREKAKEAKGEKDRQAHAYWVLLFEGASGAENDIKKAKLDAAKDVEATAKERVEEAQEAERKARHEAEKA</sequence>
<dbReference type="OrthoDB" id="3800079at2759"/>